<evidence type="ECO:0000313" key="2">
    <source>
        <dbReference type="EMBL" id="ORX97745.1"/>
    </source>
</evidence>
<dbReference type="Proteomes" id="UP000193144">
    <property type="component" value="Unassembled WGS sequence"/>
</dbReference>
<dbReference type="AlphaFoldDB" id="A0A1Y1YIE5"/>
<name>A0A1Y1YIE5_9PLEO</name>
<sequence>MDVEGAVFLSTTLPPILARSTMHSWNNVFHAARVHRHLQKGAQQTHPSLFTATPATSIVASSFACMLPCPIFNMKGRGRSSGYWRHFDPFDEYSDAAAAESTTPRSSPPVVAPPNQTHPTAPSGALVDTGSRPPSLSTGPVTSEEAEPTEALRSLPLDDFPALPSFAATGLEQSQRNPGANVSEKAKPTQPFQSFSLDDFPLLLSSTANGLGLSQSAPGRDTSEQKQYSHASSSTVTDRTIRPKTNPPASLNNTLCPEHMTPRGAWETLQPDEGLQENVDPPVQDLDGQVHSNDQPKSPRRDTLMSQTDFSGSKLDPASAPFSARPRRPARRLSKKRCLRLRAQEGVVDYVPSHPSLYEECLPRLANVMPADTKAEIDHHLVCDTNITNFVTMRILLPLSQPYGWRIRPMTWCVVIGLYIKAVGRKYLLDAFSNLANILPMMGREAFLKGVPRRISKDTHDDIYNARRSLFLISTFLGPLCRGREPWHPDSTRDYRWCPCIQDVMIACVAKTGHSGPVIAALKSYSTVDFAMRYTPLGGICFNSDGIQSC</sequence>
<feature type="compositionally biased region" description="Polar residues" evidence="1">
    <location>
        <begin position="171"/>
        <end position="180"/>
    </location>
</feature>
<feature type="region of interest" description="Disordered" evidence="1">
    <location>
        <begin position="211"/>
        <end position="335"/>
    </location>
</feature>
<gene>
    <name evidence="2" type="ORF">BCR34DRAFT_593393</name>
</gene>
<feature type="compositionally biased region" description="Polar residues" evidence="1">
    <location>
        <begin position="132"/>
        <end position="141"/>
    </location>
</feature>
<protein>
    <submittedName>
        <fullName evidence="2">Uncharacterized protein</fullName>
    </submittedName>
</protein>
<feature type="compositionally biased region" description="Polar residues" evidence="1">
    <location>
        <begin position="225"/>
        <end position="238"/>
    </location>
</feature>
<accession>A0A1Y1YIE5</accession>
<proteinExistence type="predicted"/>
<feature type="region of interest" description="Disordered" evidence="1">
    <location>
        <begin position="171"/>
        <end position="194"/>
    </location>
</feature>
<feature type="compositionally biased region" description="Basic residues" evidence="1">
    <location>
        <begin position="325"/>
        <end position="335"/>
    </location>
</feature>
<feature type="region of interest" description="Disordered" evidence="1">
    <location>
        <begin position="97"/>
        <end position="150"/>
    </location>
</feature>
<keyword evidence="3" id="KW-1185">Reference proteome</keyword>
<comment type="caution">
    <text evidence="2">The sequence shown here is derived from an EMBL/GenBank/DDBJ whole genome shotgun (WGS) entry which is preliminary data.</text>
</comment>
<dbReference type="EMBL" id="MCFA01000228">
    <property type="protein sequence ID" value="ORX97745.1"/>
    <property type="molecule type" value="Genomic_DNA"/>
</dbReference>
<reference evidence="2 3" key="1">
    <citation type="submission" date="2016-07" db="EMBL/GenBank/DDBJ databases">
        <title>Pervasive Adenine N6-methylation of Active Genes in Fungi.</title>
        <authorList>
            <consortium name="DOE Joint Genome Institute"/>
            <person name="Mondo S.J."/>
            <person name="Dannebaum R.O."/>
            <person name="Kuo R.C."/>
            <person name="Labutti K."/>
            <person name="Haridas S."/>
            <person name="Kuo A."/>
            <person name="Salamov A."/>
            <person name="Ahrendt S.R."/>
            <person name="Lipzen A."/>
            <person name="Sullivan W."/>
            <person name="Andreopoulos W.B."/>
            <person name="Clum A."/>
            <person name="Lindquist E."/>
            <person name="Daum C."/>
            <person name="Ramamoorthy G.K."/>
            <person name="Gryganskyi A."/>
            <person name="Culley D."/>
            <person name="Magnuson J.K."/>
            <person name="James T.Y."/>
            <person name="O'Malley M.A."/>
            <person name="Stajich J.E."/>
            <person name="Spatafora J.W."/>
            <person name="Visel A."/>
            <person name="Grigoriev I.V."/>
        </authorList>
    </citation>
    <scope>NUCLEOTIDE SEQUENCE [LARGE SCALE GENOMIC DNA]</scope>
    <source>
        <strain evidence="2 3">CBS 115471</strain>
    </source>
</reference>
<organism evidence="2 3">
    <name type="scientific">Clohesyomyces aquaticus</name>
    <dbReference type="NCBI Taxonomy" id="1231657"/>
    <lineage>
        <taxon>Eukaryota</taxon>
        <taxon>Fungi</taxon>
        <taxon>Dikarya</taxon>
        <taxon>Ascomycota</taxon>
        <taxon>Pezizomycotina</taxon>
        <taxon>Dothideomycetes</taxon>
        <taxon>Pleosporomycetidae</taxon>
        <taxon>Pleosporales</taxon>
        <taxon>Lindgomycetaceae</taxon>
        <taxon>Clohesyomyces</taxon>
    </lineage>
</organism>
<evidence type="ECO:0000256" key="1">
    <source>
        <dbReference type="SAM" id="MobiDB-lite"/>
    </source>
</evidence>
<evidence type="ECO:0000313" key="3">
    <source>
        <dbReference type="Proteomes" id="UP000193144"/>
    </source>
</evidence>